<accession>A0A850X7J2</accession>
<feature type="transmembrane region" description="Helical" evidence="9">
    <location>
        <begin position="723"/>
        <end position="742"/>
    </location>
</feature>
<sequence length="825" mass="91929">RWIKFEEKVEDGGERWSAPHVPALTLHSIFQLRTYLQNGTILLDLDASSFKEIIVKVFSRQPEGAELQAEVREHLAALLLQQPWHQLTKSPMQLLAELSFSPCTGRHSTQPRLLHPRGPSAALLSFQLRNQFKKKIPLGAEAAHIAVGEVEFLEKPFTTFIRLRQGVTLGSLAEVALPSRFLFILLGPQAKAKAYQEVGRAMATLLADELFQRVARQAEHQEDLIAGMEAFLDELTVLPPGKWDPNARIPPPSCLPFRRTIVHLPDQQSHGNGDMVAAEDRADLGHQCSREELERTGRLFGGLVQDIRRKARWYSSDFSDALHPQCLSAVLYIYLATVTNAITFGGMLGDATANMQGVLESFLGTAFAGSIFCLFSGQPLTILSSTGPMLVFERLLFSFSQDYNMDYLEFRLWIGLWVAFFGVVLVATEASHLVQYFTRFTEEGFCALISLIFIYDSLKKMLSLVDTFPINWQYRLDNITSYSCVCNLSGPGFVCDLLLAACPVPQPPTVLARLSKTQCLGQGGHLLGTSCQYVPDITLMSFLLFGGTFLSCVMLKRFRSSRYFPTGVRKLVSDFAIILSILASCAIDAALGLETPKLLVPSELKPTNPARGWIIFPFGANPWWVCMISVVPAILVTILIFMDQQITAVILNRREYKLQKGAGFHLDFLCVSLLMVFTSVTGLPWYVSATVLSLGHMESLRKESTTSSPGEHPQFLGIREQRLTGLAVFILTGVSVFMAPVLKHIPMPVLYGVFLHMGVAALNSIQLTDRVRLLLMPAKHQPDLPYLRHVPLRRVNLFTIIQLLCLVVLWVIKSTTAAIMFPVMV</sequence>
<dbReference type="GO" id="GO:0016323">
    <property type="term" value="C:basolateral plasma membrane"/>
    <property type="evidence" value="ECO:0007669"/>
    <property type="project" value="UniProtKB-SubCell"/>
</dbReference>
<keyword evidence="8 9" id="KW-0472">Membrane</keyword>
<feature type="domain" description="Band 3 cytoplasmic" evidence="11">
    <location>
        <begin position="121"/>
        <end position="245"/>
    </location>
</feature>
<feature type="domain" description="Band 3 cytoplasmic" evidence="11">
    <location>
        <begin position="1"/>
        <end position="96"/>
    </location>
</feature>
<name>A0A850X7J2_PIACA</name>
<dbReference type="InterPro" id="IPR013769">
    <property type="entry name" value="Band3_cytoplasmic_dom"/>
</dbReference>
<dbReference type="Pfam" id="PF07565">
    <property type="entry name" value="Band_3_cyto"/>
    <property type="match status" value="2"/>
</dbReference>
<gene>
    <name evidence="12" type="primary">Slc4a4_0</name>
    <name evidence="12" type="ORF">PIACAY_R11466</name>
</gene>
<comment type="caution">
    <text evidence="12">The sequence shown here is derived from an EMBL/GenBank/DDBJ whole genome shotgun (WGS) entry which is preliminary data.</text>
</comment>
<evidence type="ECO:0000256" key="3">
    <source>
        <dbReference type="ARBA" id="ARBA00022448"/>
    </source>
</evidence>
<dbReference type="PANTHER" id="PTHR11453:SF52">
    <property type="entry name" value="ANION EXCHANGE PROTEIN 4"/>
    <property type="match status" value="1"/>
</dbReference>
<dbReference type="GO" id="GO:0051453">
    <property type="term" value="P:regulation of intracellular pH"/>
    <property type="evidence" value="ECO:0007669"/>
    <property type="project" value="TreeGrafter"/>
</dbReference>
<dbReference type="PANTHER" id="PTHR11453">
    <property type="entry name" value="ANION EXCHANGE PROTEIN"/>
    <property type="match status" value="1"/>
</dbReference>
<protein>
    <recommendedName>
        <fullName evidence="9">Anion exchange protein</fullName>
    </recommendedName>
</protein>
<feature type="non-terminal residue" evidence="12">
    <location>
        <position position="825"/>
    </location>
</feature>
<evidence type="ECO:0000256" key="8">
    <source>
        <dbReference type="ARBA" id="ARBA00023136"/>
    </source>
</evidence>
<feature type="transmembrane region" description="Helical" evidence="9">
    <location>
        <begin position="329"/>
        <end position="349"/>
    </location>
</feature>
<feature type="transmembrane region" description="Helical" evidence="9">
    <location>
        <begin position="795"/>
        <end position="812"/>
    </location>
</feature>
<keyword evidence="13" id="KW-1185">Reference proteome</keyword>
<dbReference type="GO" id="GO:0008510">
    <property type="term" value="F:sodium:bicarbonate symporter activity"/>
    <property type="evidence" value="ECO:0007669"/>
    <property type="project" value="TreeGrafter"/>
</dbReference>
<dbReference type="PRINTS" id="PR01231">
    <property type="entry name" value="HCO3TRNSPORT"/>
</dbReference>
<feature type="transmembrane region" description="Helical" evidence="9">
    <location>
        <begin position="613"/>
        <end position="641"/>
    </location>
</feature>
<dbReference type="AlphaFoldDB" id="A0A850X7J2"/>
<evidence type="ECO:0000256" key="9">
    <source>
        <dbReference type="RuleBase" id="RU362035"/>
    </source>
</evidence>
<dbReference type="GO" id="GO:0005452">
    <property type="term" value="F:solute:inorganic anion antiporter activity"/>
    <property type="evidence" value="ECO:0007669"/>
    <property type="project" value="InterPro"/>
</dbReference>
<dbReference type="InterPro" id="IPR003020">
    <property type="entry name" value="HCO3_transpt_euk"/>
</dbReference>
<evidence type="ECO:0000256" key="1">
    <source>
        <dbReference type="ARBA" id="ARBA00004554"/>
    </source>
</evidence>
<organism evidence="12 13">
    <name type="scientific">Piaya cayana</name>
    <name type="common">Common squirrel cuckoo</name>
    <dbReference type="NCBI Taxonomy" id="33601"/>
    <lineage>
        <taxon>Eukaryota</taxon>
        <taxon>Metazoa</taxon>
        <taxon>Chordata</taxon>
        <taxon>Craniata</taxon>
        <taxon>Vertebrata</taxon>
        <taxon>Euteleostomi</taxon>
        <taxon>Archelosauria</taxon>
        <taxon>Archosauria</taxon>
        <taxon>Dinosauria</taxon>
        <taxon>Saurischia</taxon>
        <taxon>Theropoda</taxon>
        <taxon>Coelurosauria</taxon>
        <taxon>Aves</taxon>
        <taxon>Neognathae</taxon>
        <taxon>Neoaves</taxon>
        <taxon>Otidimorphae</taxon>
        <taxon>Cuculiformes</taxon>
        <taxon>Coccyzidae</taxon>
        <taxon>Piaya</taxon>
    </lineage>
</organism>
<keyword evidence="5 9" id="KW-0812">Transmembrane</keyword>
<feature type="transmembrane region" description="Helical" evidence="9">
    <location>
        <begin position="662"/>
        <end position="687"/>
    </location>
</feature>
<dbReference type="NCBIfam" id="TIGR00834">
    <property type="entry name" value="ae"/>
    <property type="match status" value="1"/>
</dbReference>
<evidence type="ECO:0000256" key="7">
    <source>
        <dbReference type="ARBA" id="ARBA00023065"/>
    </source>
</evidence>
<keyword evidence="4" id="KW-1003">Cell membrane</keyword>
<evidence type="ECO:0000259" key="10">
    <source>
        <dbReference type="Pfam" id="PF00955"/>
    </source>
</evidence>
<dbReference type="Gene3D" id="3.40.930.10">
    <property type="entry name" value="Mannitol-specific EII, Chain A"/>
    <property type="match status" value="1"/>
</dbReference>
<evidence type="ECO:0000313" key="12">
    <source>
        <dbReference type="EMBL" id="NWH76951.1"/>
    </source>
</evidence>
<evidence type="ECO:0000313" key="13">
    <source>
        <dbReference type="Proteomes" id="UP000653271"/>
    </source>
</evidence>
<feature type="transmembrane region" description="Helical" evidence="9">
    <location>
        <begin position="410"/>
        <end position="428"/>
    </location>
</feature>
<feature type="transmembrane region" description="Helical" evidence="9">
    <location>
        <begin position="361"/>
        <end position="390"/>
    </location>
</feature>
<evidence type="ECO:0000259" key="11">
    <source>
        <dbReference type="Pfam" id="PF07565"/>
    </source>
</evidence>
<dbReference type="Gene3D" id="1.10.287.570">
    <property type="entry name" value="Helical hairpin bin"/>
    <property type="match status" value="1"/>
</dbReference>
<dbReference type="SUPFAM" id="SSF55804">
    <property type="entry name" value="Phoshotransferase/anion transport protein"/>
    <property type="match status" value="1"/>
</dbReference>
<comment type="similarity">
    <text evidence="2 9">Belongs to the anion exchanger (TC 2.A.31) family.</text>
</comment>
<keyword evidence="6 9" id="KW-1133">Transmembrane helix</keyword>
<evidence type="ECO:0000256" key="6">
    <source>
        <dbReference type="ARBA" id="ARBA00022989"/>
    </source>
</evidence>
<feature type="transmembrane region" description="Helical" evidence="9">
    <location>
        <begin position="575"/>
        <end position="593"/>
    </location>
</feature>
<proteinExistence type="inferred from homology"/>
<dbReference type="GO" id="GO:0008509">
    <property type="term" value="F:monoatomic anion transmembrane transporter activity"/>
    <property type="evidence" value="ECO:0007669"/>
    <property type="project" value="InterPro"/>
</dbReference>
<evidence type="ECO:0000256" key="4">
    <source>
        <dbReference type="ARBA" id="ARBA00022475"/>
    </source>
</evidence>
<dbReference type="OrthoDB" id="1735926at2759"/>
<feature type="transmembrane region" description="Helical" evidence="9">
    <location>
        <begin position="440"/>
        <end position="458"/>
    </location>
</feature>
<dbReference type="PRINTS" id="PR01232">
    <property type="entry name" value="NAHCO3TRSPRT"/>
</dbReference>
<dbReference type="InterPro" id="IPR016152">
    <property type="entry name" value="PTrfase/Anion_transptr"/>
</dbReference>
<dbReference type="FunFam" id="1.10.287.570:FF:000001">
    <property type="entry name" value="Anion exchange protein"/>
    <property type="match status" value="1"/>
</dbReference>
<feature type="non-terminal residue" evidence="12">
    <location>
        <position position="1"/>
    </location>
</feature>
<feature type="domain" description="Bicarbonate transporter-like transmembrane" evidence="10">
    <location>
        <begin position="298"/>
        <end position="825"/>
    </location>
</feature>
<keyword evidence="3 9" id="KW-0813">Transport</keyword>
<comment type="subcellular location">
    <subcellularLocation>
        <location evidence="1">Basolateral cell membrane</location>
        <topology evidence="1">Multi-pass membrane protein</topology>
    </subcellularLocation>
    <subcellularLocation>
        <location evidence="9">Membrane</location>
        <topology evidence="9">Multi-pass membrane protein</topology>
    </subcellularLocation>
</comment>
<reference evidence="12" key="1">
    <citation type="submission" date="2019-09" db="EMBL/GenBank/DDBJ databases">
        <title>Bird 10,000 Genomes (B10K) Project - Family phase.</title>
        <authorList>
            <person name="Zhang G."/>
        </authorList>
    </citation>
    <scope>NUCLEOTIDE SEQUENCE</scope>
    <source>
        <strain evidence="12">B10K-DU-008-47</strain>
        <tissue evidence="12">Mixed tissue sample</tissue>
    </source>
</reference>
<dbReference type="Pfam" id="PF00955">
    <property type="entry name" value="HCO3_cotransp"/>
    <property type="match status" value="1"/>
</dbReference>
<dbReference type="InterPro" id="IPR003024">
    <property type="entry name" value="Na/HCO3_transpt"/>
</dbReference>
<feature type="transmembrane region" description="Helical" evidence="9">
    <location>
        <begin position="537"/>
        <end position="555"/>
    </location>
</feature>
<dbReference type="EMBL" id="WAAB01014826">
    <property type="protein sequence ID" value="NWH76951.1"/>
    <property type="molecule type" value="Genomic_DNA"/>
</dbReference>
<dbReference type="InterPro" id="IPR011531">
    <property type="entry name" value="HCO3_transpt-like_TM_dom"/>
</dbReference>
<keyword evidence="7 9" id="KW-0406">Ion transport</keyword>
<evidence type="ECO:0000256" key="5">
    <source>
        <dbReference type="ARBA" id="ARBA00022692"/>
    </source>
</evidence>
<dbReference type="Proteomes" id="UP000653271">
    <property type="component" value="Unassembled WGS sequence"/>
</dbReference>
<evidence type="ECO:0000256" key="2">
    <source>
        <dbReference type="ARBA" id="ARBA00010993"/>
    </source>
</evidence>
<feature type="transmembrane region" description="Helical" evidence="9">
    <location>
        <begin position="749"/>
        <end position="767"/>
    </location>
</feature>